<dbReference type="Gene3D" id="3.80.20.20">
    <property type="entry name" value="Receptor L-domain"/>
    <property type="match status" value="2"/>
</dbReference>
<evidence type="ECO:0000256" key="8">
    <source>
        <dbReference type="ARBA" id="ARBA00022840"/>
    </source>
</evidence>
<dbReference type="SUPFAM" id="SSF56112">
    <property type="entry name" value="Protein kinase-like (PK-like)"/>
    <property type="match status" value="1"/>
</dbReference>
<dbReference type="SUPFAM" id="SSF57184">
    <property type="entry name" value="Growth factor receptor domain"/>
    <property type="match status" value="3"/>
</dbReference>
<dbReference type="SMART" id="SM00219">
    <property type="entry name" value="TyrKc"/>
    <property type="match status" value="1"/>
</dbReference>
<evidence type="ECO:0000256" key="20">
    <source>
        <dbReference type="SAM" id="Phobius"/>
    </source>
</evidence>
<evidence type="ECO:0000256" key="13">
    <source>
        <dbReference type="ARBA" id="ARBA00023180"/>
    </source>
</evidence>
<dbReference type="InterPro" id="IPR006211">
    <property type="entry name" value="Furin-like_Cys-rich_dom"/>
</dbReference>
<name>A0A060CTT3_PINIB</name>
<dbReference type="InterPro" id="IPR000719">
    <property type="entry name" value="Prot_kinase_dom"/>
</dbReference>
<evidence type="ECO:0000256" key="17">
    <source>
        <dbReference type="PIRSR" id="PIRSR000619-2"/>
    </source>
</evidence>
<feature type="active site" description="Proton acceptor" evidence="16">
    <location>
        <position position="997"/>
    </location>
</feature>
<dbReference type="FunFam" id="1.10.510.10:FF:000233">
    <property type="entry name" value="receptor tyrosine-protein kinase erbB-3"/>
    <property type="match status" value="1"/>
</dbReference>
<comment type="catalytic activity">
    <reaction evidence="14">
        <text>L-tyrosyl-[protein] + ATP = O-phospho-L-tyrosyl-[protein] + ADP + H(+)</text>
        <dbReference type="Rhea" id="RHEA:10596"/>
        <dbReference type="Rhea" id="RHEA-COMP:10136"/>
        <dbReference type="Rhea" id="RHEA-COMP:20101"/>
        <dbReference type="ChEBI" id="CHEBI:15378"/>
        <dbReference type="ChEBI" id="CHEBI:30616"/>
        <dbReference type="ChEBI" id="CHEBI:46858"/>
        <dbReference type="ChEBI" id="CHEBI:61978"/>
        <dbReference type="ChEBI" id="CHEBI:456216"/>
        <dbReference type="EC" id="2.7.10.1"/>
    </reaction>
</comment>
<dbReference type="GO" id="GO:0009966">
    <property type="term" value="P:regulation of signal transduction"/>
    <property type="evidence" value="ECO:0007669"/>
    <property type="project" value="UniProtKB-ARBA"/>
</dbReference>
<dbReference type="PIRSF" id="PIRSF000619">
    <property type="entry name" value="TyrPK_EGF-R"/>
    <property type="match status" value="1"/>
</dbReference>
<gene>
    <name evidence="22" type="primary">EGFR</name>
</gene>
<feature type="transmembrane region" description="Helical" evidence="20">
    <location>
        <begin position="801"/>
        <end position="826"/>
    </location>
</feature>
<dbReference type="Gene3D" id="2.10.220.10">
    <property type="entry name" value="Hormone Receptor, Insulin-like Growth Factor Receptor 1, Chain A, domain 2"/>
    <property type="match status" value="3"/>
</dbReference>
<comment type="similarity">
    <text evidence="15">Belongs to the protein kinase superfamily. Tyr protein kinase family. EGF receptor subfamily.</text>
</comment>
<evidence type="ECO:0000256" key="15">
    <source>
        <dbReference type="PIRNR" id="PIRNR000619"/>
    </source>
</evidence>
<dbReference type="InterPro" id="IPR011009">
    <property type="entry name" value="Kinase-like_dom_sf"/>
</dbReference>
<dbReference type="GO" id="GO:0022008">
    <property type="term" value="P:neurogenesis"/>
    <property type="evidence" value="ECO:0007669"/>
    <property type="project" value="TreeGrafter"/>
</dbReference>
<evidence type="ECO:0000256" key="11">
    <source>
        <dbReference type="ARBA" id="ARBA00023137"/>
    </source>
</evidence>
<evidence type="ECO:0000256" key="3">
    <source>
        <dbReference type="ARBA" id="ARBA00022553"/>
    </source>
</evidence>
<evidence type="ECO:0000256" key="1">
    <source>
        <dbReference type="ARBA" id="ARBA00004479"/>
    </source>
</evidence>
<dbReference type="PROSITE" id="PS50011">
    <property type="entry name" value="PROTEIN_KINASE_DOM"/>
    <property type="match status" value="1"/>
</dbReference>
<dbReference type="GO" id="GO:0043066">
    <property type="term" value="P:negative regulation of apoptotic process"/>
    <property type="evidence" value="ECO:0007669"/>
    <property type="project" value="TreeGrafter"/>
</dbReference>
<dbReference type="InterPro" id="IPR017441">
    <property type="entry name" value="Protein_kinase_ATP_BS"/>
</dbReference>
<evidence type="ECO:0000256" key="9">
    <source>
        <dbReference type="ARBA" id="ARBA00022989"/>
    </source>
</evidence>
<dbReference type="PRINTS" id="PR00109">
    <property type="entry name" value="TYRKINASE"/>
</dbReference>
<feature type="domain" description="Protein kinase" evidence="21">
    <location>
        <begin position="872"/>
        <end position="1129"/>
    </location>
</feature>
<keyword evidence="6 15" id="KW-0547">Nucleotide-binding</keyword>
<dbReference type="PROSITE" id="PS00107">
    <property type="entry name" value="PROTEIN_KINASE_ATP"/>
    <property type="match status" value="1"/>
</dbReference>
<dbReference type="PANTHER" id="PTHR24416:SF566">
    <property type="entry name" value="EPIDERMAL GROWTH FACTOR RECEPTOR"/>
    <property type="match status" value="1"/>
</dbReference>
<dbReference type="SMART" id="SM00261">
    <property type="entry name" value="FU"/>
    <property type="match status" value="7"/>
</dbReference>
<evidence type="ECO:0000256" key="2">
    <source>
        <dbReference type="ARBA" id="ARBA00011902"/>
    </source>
</evidence>
<evidence type="ECO:0000256" key="7">
    <source>
        <dbReference type="ARBA" id="ARBA00022777"/>
    </source>
</evidence>
<dbReference type="Pfam" id="PF00757">
    <property type="entry name" value="Furin-like"/>
    <property type="match status" value="1"/>
</dbReference>
<dbReference type="InterPro" id="IPR006212">
    <property type="entry name" value="Furin_repeat"/>
</dbReference>
<keyword evidence="9 20" id="KW-1133">Transmembrane helix</keyword>
<dbReference type="Pfam" id="PF07714">
    <property type="entry name" value="PK_Tyr_Ser-Thr"/>
    <property type="match status" value="1"/>
</dbReference>
<evidence type="ECO:0000256" key="5">
    <source>
        <dbReference type="ARBA" id="ARBA00022692"/>
    </source>
</evidence>
<keyword evidence="7 15" id="KW-0418">Kinase</keyword>
<evidence type="ECO:0000313" key="22">
    <source>
        <dbReference type="EMBL" id="AIA98700.1"/>
    </source>
</evidence>
<dbReference type="GO" id="GO:0038127">
    <property type="term" value="P:ERBB signaling pathway"/>
    <property type="evidence" value="ECO:0007669"/>
    <property type="project" value="UniProtKB-ARBA"/>
</dbReference>
<comment type="subcellular location">
    <subcellularLocation>
        <location evidence="1">Membrane</location>
        <topology evidence="1">Single-pass type I membrane protein</topology>
    </subcellularLocation>
</comment>
<dbReference type="Gene3D" id="1.10.510.10">
    <property type="entry name" value="Transferase(Phosphotransferase) domain 1"/>
    <property type="match status" value="1"/>
</dbReference>
<dbReference type="EC" id="2.7.10.1" evidence="2 15"/>
<keyword evidence="12 15" id="KW-0675">Receptor</keyword>
<evidence type="ECO:0000256" key="16">
    <source>
        <dbReference type="PIRSR" id="PIRSR000619-1"/>
    </source>
</evidence>
<keyword evidence="8 15" id="KW-0067">ATP-binding</keyword>
<dbReference type="InterPro" id="IPR009030">
    <property type="entry name" value="Growth_fac_rcpt_cys_sf"/>
</dbReference>
<dbReference type="Pfam" id="PF14843">
    <property type="entry name" value="GF_recep_IV"/>
    <property type="match status" value="1"/>
</dbReference>
<dbReference type="Pfam" id="PF01030">
    <property type="entry name" value="Recep_L_domain"/>
    <property type="match status" value="2"/>
</dbReference>
<dbReference type="PANTHER" id="PTHR24416">
    <property type="entry name" value="TYROSINE-PROTEIN KINASE RECEPTOR"/>
    <property type="match status" value="1"/>
</dbReference>
<dbReference type="InterPro" id="IPR020635">
    <property type="entry name" value="Tyr_kinase_cat_dom"/>
</dbReference>
<feature type="transmembrane region" description="Helical" evidence="20">
    <location>
        <begin position="933"/>
        <end position="953"/>
    </location>
</feature>
<dbReference type="SUPFAM" id="SSF52058">
    <property type="entry name" value="L domain-like"/>
    <property type="match status" value="2"/>
</dbReference>
<evidence type="ECO:0000256" key="4">
    <source>
        <dbReference type="ARBA" id="ARBA00022679"/>
    </source>
</evidence>
<feature type="region of interest" description="Disordered" evidence="19">
    <location>
        <begin position="1213"/>
        <end position="1256"/>
    </location>
</feature>
<dbReference type="GO" id="GO:0008284">
    <property type="term" value="P:positive regulation of cell population proliferation"/>
    <property type="evidence" value="ECO:0007669"/>
    <property type="project" value="TreeGrafter"/>
</dbReference>
<keyword evidence="10 15" id="KW-0472">Membrane</keyword>
<accession>A0A060CTT3</accession>
<evidence type="ECO:0000256" key="10">
    <source>
        <dbReference type="ARBA" id="ARBA00023136"/>
    </source>
</evidence>
<keyword evidence="11 15" id="KW-0829">Tyrosine-protein kinase</keyword>
<dbReference type="GO" id="GO:0043235">
    <property type="term" value="C:receptor complex"/>
    <property type="evidence" value="ECO:0007669"/>
    <property type="project" value="TreeGrafter"/>
</dbReference>
<feature type="region of interest" description="Disordered" evidence="19">
    <location>
        <begin position="1373"/>
        <end position="1394"/>
    </location>
</feature>
<dbReference type="InterPro" id="IPR008266">
    <property type="entry name" value="Tyr_kinase_AS"/>
</dbReference>
<proteinExistence type="evidence at transcript level"/>
<keyword evidence="13" id="KW-0325">Glycoprotein</keyword>
<evidence type="ECO:0000256" key="6">
    <source>
        <dbReference type="ARBA" id="ARBA00022741"/>
    </source>
</evidence>
<evidence type="ECO:0000256" key="14">
    <source>
        <dbReference type="ARBA" id="ARBA00051243"/>
    </source>
</evidence>
<dbReference type="InterPro" id="IPR000494">
    <property type="entry name" value="Rcpt_L-dom"/>
</dbReference>
<feature type="compositionally biased region" description="Low complexity" evidence="19">
    <location>
        <begin position="1373"/>
        <end position="1391"/>
    </location>
</feature>
<dbReference type="CDD" id="cd00064">
    <property type="entry name" value="FU"/>
    <property type="match status" value="4"/>
</dbReference>
<dbReference type="GO" id="GO:0005524">
    <property type="term" value="F:ATP binding"/>
    <property type="evidence" value="ECO:0007669"/>
    <property type="project" value="UniProtKB-UniRule"/>
</dbReference>
<dbReference type="GO" id="GO:0004714">
    <property type="term" value="F:transmembrane receptor protein tyrosine kinase activity"/>
    <property type="evidence" value="ECO:0007669"/>
    <property type="project" value="UniProtKB-EC"/>
</dbReference>
<dbReference type="EMBL" id="KJ579134">
    <property type="protein sequence ID" value="AIA98700.1"/>
    <property type="molecule type" value="mRNA"/>
</dbReference>
<dbReference type="InterPro" id="IPR001245">
    <property type="entry name" value="Ser-Thr/Tyr_kinase_cat_dom"/>
</dbReference>
<dbReference type="GO" id="GO:0009925">
    <property type="term" value="C:basal plasma membrane"/>
    <property type="evidence" value="ECO:0007669"/>
    <property type="project" value="TreeGrafter"/>
</dbReference>
<reference evidence="22" key="1">
    <citation type="submission" date="2014-03" db="EMBL/GenBank/DDBJ databases">
        <title>Cloning and expression analysis of growth related genes from Pinctada martensii.</title>
        <authorList>
            <person name="Chen W."/>
            <person name="Jiao Y."/>
            <person name="Deng Y."/>
            <person name="Wang Q."/>
            <person name="Du X."/>
            <person name="Zhen Z."/>
        </authorList>
    </citation>
    <scope>NUCLEOTIDE SEQUENCE</scope>
</reference>
<evidence type="ECO:0000259" key="21">
    <source>
        <dbReference type="PROSITE" id="PS50011"/>
    </source>
</evidence>
<evidence type="ECO:0000256" key="19">
    <source>
        <dbReference type="SAM" id="MobiDB-lite"/>
    </source>
</evidence>
<protein>
    <recommendedName>
        <fullName evidence="2 15">Receptor protein-tyrosine kinase</fullName>
        <ecNumber evidence="2 15">2.7.10.1</ecNumber>
    </recommendedName>
</protein>
<keyword evidence="5 20" id="KW-0812">Transmembrane</keyword>
<dbReference type="CDD" id="cd05057">
    <property type="entry name" value="PTKc_EGFR_like"/>
    <property type="match status" value="1"/>
</dbReference>
<feature type="compositionally biased region" description="Basic and acidic residues" evidence="19">
    <location>
        <begin position="1213"/>
        <end position="1226"/>
    </location>
</feature>
<dbReference type="InterPro" id="IPR050122">
    <property type="entry name" value="RTK"/>
</dbReference>
<evidence type="ECO:0000256" key="12">
    <source>
        <dbReference type="ARBA" id="ARBA00023170"/>
    </source>
</evidence>
<dbReference type="InterPro" id="IPR036941">
    <property type="entry name" value="Rcpt_L-dom_sf"/>
</dbReference>
<feature type="region of interest" description="Disordered" evidence="19">
    <location>
        <begin position="1270"/>
        <end position="1289"/>
    </location>
</feature>
<dbReference type="FunFam" id="3.30.200.20:FF:000422">
    <property type="entry name" value="Receptor protein-tyrosine kinase"/>
    <property type="match status" value="1"/>
</dbReference>
<dbReference type="Gene3D" id="3.30.200.20">
    <property type="entry name" value="Phosphorylase Kinase, domain 1"/>
    <property type="match status" value="1"/>
</dbReference>
<organism evidence="22">
    <name type="scientific">Pinctada imbricata</name>
    <name type="common">Atlantic pearl-oyster</name>
    <name type="synonym">Pinctada martensii</name>
    <dbReference type="NCBI Taxonomy" id="66713"/>
    <lineage>
        <taxon>Eukaryota</taxon>
        <taxon>Metazoa</taxon>
        <taxon>Spiralia</taxon>
        <taxon>Lophotrochozoa</taxon>
        <taxon>Mollusca</taxon>
        <taxon>Bivalvia</taxon>
        <taxon>Autobranchia</taxon>
        <taxon>Pteriomorphia</taxon>
        <taxon>Pterioida</taxon>
        <taxon>Pterioidea</taxon>
        <taxon>Pteriidae</taxon>
        <taxon>Pinctada</taxon>
    </lineage>
</organism>
<dbReference type="PROSITE" id="PS00109">
    <property type="entry name" value="PROTEIN_KINASE_TYR"/>
    <property type="match status" value="1"/>
</dbReference>
<feature type="compositionally biased region" description="Basic and acidic residues" evidence="19">
    <location>
        <begin position="1243"/>
        <end position="1255"/>
    </location>
</feature>
<feature type="binding site" evidence="17 18">
    <location>
        <position position="905"/>
    </location>
    <ligand>
        <name>ATP</name>
        <dbReference type="ChEBI" id="CHEBI:30616"/>
    </ligand>
</feature>
<keyword evidence="4 15" id="KW-0808">Transferase</keyword>
<evidence type="ECO:0000256" key="18">
    <source>
        <dbReference type="PROSITE-ProRule" id="PRU10141"/>
    </source>
</evidence>
<dbReference type="InterPro" id="IPR032778">
    <property type="entry name" value="GF_recep_IV"/>
</dbReference>
<dbReference type="FunFam" id="2.10.220.10:FF:000001">
    <property type="entry name" value="Receptor protein-tyrosine kinase"/>
    <property type="match status" value="1"/>
</dbReference>
<keyword evidence="3" id="KW-0597">Phosphoprotein</keyword>
<dbReference type="InterPro" id="IPR016245">
    <property type="entry name" value="Tyr_kinase_EGF/ERB/XmrK_rcpt"/>
</dbReference>
<sequence length="1422" mass="159763">MSYKRRYTNCTYVDGNLEIKFLEGNTSYDLSFLENIEEVNGYVLITSVYATYVPLINLRIIRGKELFFHNNDSYSLFVALNMMPGSQSIGLKELRFKHLTEISRGNVYFHNNELLCHHSSIHWADIISEEAKAIMVSNSTQNSSHTCGECSPSCLNDYTGQRHCWGSGPEWCQKLTKVVCHKGCDSRCFGTNARDCCHSQCAAGCTGPRSSDCVKCKNFYNEGTCVSDCPKLIIYDTHTLESKPNPDGRYKYRTFCVKSCPEHLLTEPKLEACVRTCRQGYYPVNSTCKECDGPCPKTCKAAEFSNNGLDIVSNISIDLYKNCTIIEGNLKIVEATFNGDPHLKIPGLTIDQLDVFKTVKEITGYLMVQSNVENLTSLSFLSNLTVIHGRELDSAGSAFSVMNTHFKSLEMISLKRIENGRIILYKNKNLCYIQDNNFLSLYPESKKRSDLVMLRSNKPADRCRAEGEVCDLSCSDDGCWGKGPNKCLSCRTYKIDNSSNICIDSCSRVPRLYDSGNRLCKFCDEECLSGCTGAGPEKCDKCKHFELRGSVNGTEIVRCLAECPPYYYPDQNNVCHKCHPFCDEGCTGPSYEVKRGGCNTCALAIEIISPNGILITSCQDPDTEKCDHGYFRSTKPHLNLNSTRRMPVCVQCHPMCDGCYEAGASQCMECRHVKQDELCAEKCVSYAYPDDDNICQPCNAQCSGGCFGPTSADCNACLNKKIYLDKPDPDSGLLPIPEHCINSTEVCRRDFNCTKECPPNLQYLVQDMEAKEEAKTVCADENYKAVRAMLQNNEDAKKKQLMYIIFGTIGGVLLLGFILLVFGYFWKQRAKSQEKTAILTAKMTGYGEDEPVTPTDAKPDMSSLRLIKESELRRGGIIGSGAFGTVYKGFWIPSNEHVKIPVAIKVLQEGTSPNQNKELLEEARVMASVEHPCCIRILAVCMTAQMMLITQLMPLGCLLDYVRKHKDNIGSKVLLNWCTQIAKGMAYLEERGIVHRDLAARNVLVQSPGQIKITDFGLAKLLDYNEDEYHASGGKMPIKWLALECIQHRIFTHKSDVWSYGVTVWELLTYGQRPYENVRARDVPDLLEKGERLSQPPVCTIDVYMIMIKCWMLDADSRPKFTELAEEFAKMARDPGRYLVIAGDKLMRLPSHSYDKNDLARSLSVAADSPEEVMEAEEYLQPTPRHSMEPTTTPVSSKTPLLPSIQPYGEAAHAREVKDHARPQPRREKRYGHLESAAAARQQRLDPGRMREDSINSRYSSDPVKVIHFDEADGNPFRNGSVGAADRRKNYPSVAKKDYKQLALDEDNYLQPSSTKPQAYTDIIDGPDYLNDSSVFIESPNQQYVQHDPQALNFQNPEYFDDVSASPQNVPNKNFFNSPHSNNNGFHSNSNRSKDYYNDLAMKKSPELKPLIISEDNSETTV</sequence>